<protein>
    <recommendedName>
        <fullName evidence="2">BED-type domain-containing protein</fullName>
    </recommendedName>
</protein>
<name>A0A4Y1RX92_PRUDU</name>
<dbReference type="EMBL" id="AP019304">
    <property type="protein sequence ID" value="BBH08981.1"/>
    <property type="molecule type" value="Genomic_DNA"/>
</dbReference>
<accession>A0A4Y1RX92</accession>
<organism evidence="1">
    <name type="scientific">Prunus dulcis</name>
    <name type="common">Almond</name>
    <name type="synonym">Amygdalus dulcis</name>
    <dbReference type="NCBI Taxonomy" id="3755"/>
    <lineage>
        <taxon>Eukaryota</taxon>
        <taxon>Viridiplantae</taxon>
        <taxon>Streptophyta</taxon>
        <taxon>Embryophyta</taxon>
        <taxon>Tracheophyta</taxon>
        <taxon>Spermatophyta</taxon>
        <taxon>Magnoliopsida</taxon>
        <taxon>eudicotyledons</taxon>
        <taxon>Gunneridae</taxon>
        <taxon>Pentapetalae</taxon>
        <taxon>rosids</taxon>
        <taxon>fabids</taxon>
        <taxon>Rosales</taxon>
        <taxon>Rosaceae</taxon>
        <taxon>Amygdaloideae</taxon>
        <taxon>Amygdaleae</taxon>
        <taxon>Prunus</taxon>
    </lineage>
</organism>
<dbReference type="GO" id="GO:0006357">
    <property type="term" value="P:regulation of transcription by RNA polymerase II"/>
    <property type="evidence" value="ECO:0007669"/>
    <property type="project" value="TreeGrafter"/>
</dbReference>
<dbReference type="PANTHER" id="PTHR34396:SF24">
    <property type="entry name" value="BED-TYPE DOMAIN-CONTAINING PROTEIN"/>
    <property type="match status" value="1"/>
</dbReference>
<reference evidence="1" key="1">
    <citation type="journal article" date="2019" name="Science">
        <title>Mutation of a bHLH transcription factor allowed almond domestication.</title>
        <authorList>
            <person name="Sanchez-Perez R."/>
            <person name="Pavan S."/>
            <person name="Mazzeo R."/>
            <person name="Moldovan C."/>
            <person name="Aiese Cigliano R."/>
            <person name="Del Cueto J."/>
            <person name="Ricciardi F."/>
            <person name="Lotti C."/>
            <person name="Ricciardi L."/>
            <person name="Dicenta F."/>
            <person name="Lopez-Marques R.L."/>
            <person name="Lindberg Moller B."/>
        </authorList>
    </citation>
    <scope>NUCLEOTIDE SEQUENCE</scope>
</reference>
<proteinExistence type="predicted"/>
<dbReference type="GO" id="GO:1990837">
    <property type="term" value="F:sequence-specific double-stranded DNA binding"/>
    <property type="evidence" value="ECO:0007669"/>
    <property type="project" value="TreeGrafter"/>
</dbReference>
<dbReference type="InterPro" id="IPR053031">
    <property type="entry name" value="Cuticle_assoc_protein"/>
</dbReference>
<dbReference type="AlphaFoldDB" id="A0A4Y1RX92"/>
<gene>
    <name evidence="1" type="ORF">Prudu_021355</name>
</gene>
<dbReference type="SMART" id="SM00614">
    <property type="entry name" value="ZnF_BED"/>
    <property type="match status" value="1"/>
</dbReference>
<dbReference type="PANTHER" id="PTHR34396">
    <property type="entry name" value="OS03G0264950 PROTEIN-RELATED"/>
    <property type="match status" value="1"/>
</dbReference>
<evidence type="ECO:0008006" key="2">
    <source>
        <dbReference type="Google" id="ProtNLM"/>
    </source>
</evidence>
<dbReference type="GO" id="GO:0005634">
    <property type="term" value="C:nucleus"/>
    <property type="evidence" value="ECO:0007669"/>
    <property type="project" value="TreeGrafter"/>
</dbReference>
<sequence length="123" mass="13653">MDGGDSFDVEAARSNVQDSDPSNNNTAVAATHVGKKCRKLTSHVWTQFEILLVDPDNKLYAKCMKCGHKYLCDSKYGTENLKCHLDFCLKSDTLNLGQLLLSKSEGSIITRSANFDPNNSMNY</sequence>
<evidence type="ECO:0000313" key="1">
    <source>
        <dbReference type="EMBL" id="BBH08981.1"/>
    </source>
</evidence>